<dbReference type="AlphaFoldDB" id="A0A670YYM4"/>
<evidence type="ECO:0000313" key="2">
    <source>
        <dbReference type="Proteomes" id="UP000472273"/>
    </source>
</evidence>
<reference evidence="1" key="2">
    <citation type="submission" date="2025-09" db="UniProtKB">
        <authorList>
            <consortium name="Ensembl"/>
        </authorList>
    </citation>
    <scope>IDENTIFICATION</scope>
</reference>
<proteinExistence type="predicted"/>
<evidence type="ECO:0000313" key="1">
    <source>
        <dbReference type="Ensembl" id="ENSPTXP00000013806.1"/>
    </source>
</evidence>
<sequence length="137" mass="15711">MCLIIFIKAMQTYLICSDRNKTETVLSPPLEQNQSRKFPTPFSNRSFFIWDHRIPPPALFSGGERDFWLHARKAAEVFPSLPQTLPEWHSLLEQDALQGPKDSFLAEFGGEKERLLLLSLRAEKSSRRKKQPGGSLL</sequence>
<organism evidence="1 2">
    <name type="scientific">Pseudonaja textilis</name>
    <name type="common">Eastern brown snake</name>
    <dbReference type="NCBI Taxonomy" id="8673"/>
    <lineage>
        <taxon>Eukaryota</taxon>
        <taxon>Metazoa</taxon>
        <taxon>Chordata</taxon>
        <taxon>Craniata</taxon>
        <taxon>Vertebrata</taxon>
        <taxon>Euteleostomi</taxon>
        <taxon>Lepidosauria</taxon>
        <taxon>Squamata</taxon>
        <taxon>Bifurcata</taxon>
        <taxon>Unidentata</taxon>
        <taxon>Episquamata</taxon>
        <taxon>Toxicofera</taxon>
        <taxon>Serpentes</taxon>
        <taxon>Colubroidea</taxon>
        <taxon>Elapidae</taxon>
        <taxon>Hydrophiinae</taxon>
        <taxon>Pseudonaja</taxon>
    </lineage>
</organism>
<dbReference type="Ensembl" id="ENSPTXT00000014245.1">
    <property type="protein sequence ID" value="ENSPTXP00000013806.1"/>
    <property type="gene ID" value="ENSPTXG00000009605.1"/>
</dbReference>
<protein>
    <submittedName>
        <fullName evidence="1">Uncharacterized protein</fullName>
    </submittedName>
</protein>
<accession>A0A670YYM4</accession>
<name>A0A670YYM4_PSETE</name>
<keyword evidence="2" id="KW-1185">Reference proteome</keyword>
<reference evidence="1" key="1">
    <citation type="submission" date="2025-08" db="UniProtKB">
        <authorList>
            <consortium name="Ensembl"/>
        </authorList>
    </citation>
    <scope>IDENTIFICATION</scope>
</reference>
<dbReference type="Proteomes" id="UP000472273">
    <property type="component" value="Unplaced"/>
</dbReference>